<dbReference type="RefSeq" id="WP_317942844.1">
    <property type="nucleotide sequence ID" value="NZ_JAUBDI010000004.1"/>
</dbReference>
<dbReference type="Proteomes" id="UP001282284">
    <property type="component" value="Unassembled WGS sequence"/>
</dbReference>
<dbReference type="PANTHER" id="PTHR35335:SF1">
    <property type="entry name" value="UPF0716 PROTEIN FXSA"/>
    <property type="match status" value="1"/>
</dbReference>
<name>A0ABU4G7C5_9BACL</name>
<feature type="transmembrane region" description="Helical" evidence="1">
    <location>
        <begin position="26"/>
        <end position="46"/>
    </location>
</feature>
<evidence type="ECO:0000313" key="2">
    <source>
        <dbReference type="EMBL" id="MDW0112881.1"/>
    </source>
</evidence>
<evidence type="ECO:0000313" key="3">
    <source>
        <dbReference type="Proteomes" id="UP001282284"/>
    </source>
</evidence>
<protein>
    <submittedName>
        <fullName evidence="2">FxsA family protein</fullName>
    </submittedName>
</protein>
<proteinExistence type="predicted"/>
<dbReference type="EMBL" id="JAUBDI010000004">
    <property type="protein sequence ID" value="MDW0112881.1"/>
    <property type="molecule type" value="Genomic_DNA"/>
</dbReference>
<dbReference type="Pfam" id="PF04186">
    <property type="entry name" value="FxsA"/>
    <property type="match status" value="1"/>
</dbReference>
<keyword evidence="3" id="KW-1185">Reference proteome</keyword>
<reference evidence="2 3" key="1">
    <citation type="submission" date="2023-06" db="EMBL/GenBank/DDBJ databases">
        <title>Sporosarcina sp. nov., isolated from Korean traditional fermented seafood 'Jeotgal'.</title>
        <authorList>
            <person name="Yang A.I."/>
            <person name="Shin N.-R."/>
        </authorList>
    </citation>
    <scope>NUCLEOTIDE SEQUENCE [LARGE SCALE GENOMIC DNA]</scope>
    <source>
        <strain evidence="2 3">KCTC13119</strain>
    </source>
</reference>
<dbReference type="NCBIfam" id="NF008528">
    <property type="entry name" value="PRK11463.1-2"/>
    <property type="match status" value="1"/>
</dbReference>
<keyword evidence="1" id="KW-0812">Transmembrane</keyword>
<dbReference type="InterPro" id="IPR007313">
    <property type="entry name" value="FxsA"/>
</dbReference>
<gene>
    <name evidence="2" type="ORF">QT711_06760</name>
</gene>
<evidence type="ECO:0000256" key="1">
    <source>
        <dbReference type="SAM" id="Phobius"/>
    </source>
</evidence>
<organism evidence="2 3">
    <name type="scientific">Sporosarcina saromensis</name>
    <dbReference type="NCBI Taxonomy" id="359365"/>
    <lineage>
        <taxon>Bacteria</taxon>
        <taxon>Bacillati</taxon>
        <taxon>Bacillota</taxon>
        <taxon>Bacilli</taxon>
        <taxon>Bacillales</taxon>
        <taxon>Caryophanaceae</taxon>
        <taxon>Sporosarcina</taxon>
    </lineage>
</organism>
<keyword evidence="1" id="KW-0472">Membrane</keyword>
<feature type="transmembrane region" description="Helical" evidence="1">
    <location>
        <begin position="67"/>
        <end position="90"/>
    </location>
</feature>
<dbReference type="PANTHER" id="PTHR35335">
    <property type="entry name" value="UPF0716 PROTEIN FXSA"/>
    <property type="match status" value="1"/>
</dbReference>
<comment type="caution">
    <text evidence="2">The sequence shown here is derived from an EMBL/GenBank/DDBJ whole genome shotgun (WGS) entry which is preliminary data.</text>
</comment>
<accession>A0ABU4G7C5</accession>
<sequence length="127" mass="14075">MKWLIAAFILVPTAEIALLLYSGNQLGVMPTVLLILLTGLGGAYLAKRQGLKAWKELQIRMSSMETPGNAIIDGLCIFIGGILLMMPGFLTDFAGLLLLFNGPRNLIRPFIVKWIYNKMKKGQIIIR</sequence>
<keyword evidence="1" id="KW-1133">Transmembrane helix</keyword>